<keyword evidence="9" id="KW-1185">Reference proteome</keyword>
<reference evidence="8 9" key="1">
    <citation type="submission" date="2016-10" db="EMBL/GenBank/DDBJ databases">
        <authorList>
            <person name="de Groot N.N."/>
        </authorList>
    </citation>
    <scope>NUCLEOTIDE SEQUENCE [LARGE SCALE GENOMIC DNA]</scope>
    <source>
        <strain evidence="8 9">DSM 2179</strain>
    </source>
</reference>
<keyword evidence="2" id="KW-0547">Nucleotide-binding</keyword>
<accession>A0A1H6Z580</accession>
<evidence type="ECO:0000259" key="5">
    <source>
        <dbReference type="PROSITE" id="PS51094"/>
    </source>
</evidence>
<dbReference type="InterPro" id="IPR003593">
    <property type="entry name" value="AAA+_ATPase"/>
</dbReference>
<dbReference type="InterPro" id="IPR036634">
    <property type="entry name" value="PRD_sf"/>
</dbReference>
<organism evidence="8 9">
    <name type="scientific">Propionispira arboris</name>
    <dbReference type="NCBI Taxonomy" id="84035"/>
    <lineage>
        <taxon>Bacteria</taxon>
        <taxon>Bacillati</taxon>
        <taxon>Bacillota</taxon>
        <taxon>Negativicutes</taxon>
        <taxon>Selenomonadales</taxon>
        <taxon>Selenomonadaceae</taxon>
        <taxon>Propionispira</taxon>
    </lineage>
</organism>
<dbReference type="InterPro" id="IPR004701">
    <property type="entry name" value="PTS_EIIA_man-typ"/>
</dbReference>
<dbReference type="InterPro" id="IPR036662">
    <property type="entry name" value="PTS_EIIA_man-typ_sf"/>
</dbReference>
<dbReference type="SUPFAM" id="SSF53062">
    <property type="entry name" value="PTS system fructose IIA component-like"/>
    <property type="match status" value="1"/>
</dbReference>
<dbReference type="Proteomes" id="UP000199662">
    <property type="component" value="Unassembled WGS sequence"/>
</dbReference>
<dbReference type="PANTHER" id="PTHR32071:SF38">
    <property type="entry name" value="PSP OPERON TRANSCRIPTIONAL ACTIVATOR"/>
    <property type="match status" value="1"/>
</dbReference>
<feature type="domain" description="Sigma-54 factor interaction" evidence="4">
    <location>
        <begin position="125"/>
        <end position="359"/>
    </location>
</feature>
<feature type="domain" description="PTS EIIA type-4" evidence="6">
    <location>
        <begin position="589"/>
        <end position="728"/>
    </location>
</feature>
<keyword evidence="1" id="KW-0808">Transferase</keyword>
<dbReference type="GO" id="GO:0005524">
    <property type="term" value="F:ATP binding"/>
    <property type="evidence" value="ECO:0007669"/>
    <property type="project" value="UniProtKB-KW"/>
</dbReference>
<evidence type="ECO:0000313" key="8">
    <source>
        <dbReference type="EMBL" id="SEJ47856.1"/>
    </source>
</evidence>
<dbReference type="InterPro" id="IPR027417">
    <property type="entry name" value="P-loop_NTPase"/>
</dbReference>
<dbReference type="GO" id="GO:0016020">
    <property type="term" value="C:membrane"/>
    <property type="evidence" value="ECO:0007669"/>
    <property type="project" value="InterPro"/>
</dbReference>
<dbReference type="InterPro" id="IPR002078">
    <property type="entry name" value="Sigma_54_int"/>
</dbReference>
<dbReference type="PROSITE" id="PS50045">
    <property type="entry name" value="SIGMA54_INTERACT_4"/>
    <property type="match status" value="1"/>
</dbReference>
<evidence type="ECO:0000259" key="6">
    <source>
        <dbReference type="PROSITE" id="PS51096"/>
    </source>
</evidence>
<dbReference type="Pfam" id="PF00158">
    <property type="entry name" value="Sigma54_activat"/>
    <property type="match status" value="1"/>
</dbReference>
<sequence>MVKNNKEEIKKLILNEKPFEPLSDEKIANTLSILRETVTETRKSLRIINSRERKKKNIQDAILKMQEKNPEITISQIIMNFSMQGIDLSRKYTTSILADEKTSELVVETVKELTVEDPKQDFSKLVGFDYSLVKNIQQAKAAILYPPAGLPTLIVGESGTGKSLFAECMYQYALNKKVLKEDAPFVSLNCADYADNPQLLLSILYGYKKGAFTGADQNTEGMVDAAQGGVLFLDEIHRLPAKGQEMLFSILDKGKFRRLGETNVEHEASVYFIGATTENIESSLLLTFRRRIPMIIELPNLRNRSIQEKAQLVYDFFQEEANRTQCKILVKNKILSAFVLKEYQGNVGQLRSEIQVTCANAYVEKMNSDKTEIHIDFNELIYNTLFQNNQGTDNQHSRSIVFQDMLFVPHITAAKVSHTYPIFEDIYKKVELKYYELKKMGIDPGEIEKIMWTFVLNKFDLIRSEGHAENQLLSLDELKYLVGENISQTIKSFFDEITQVHAAIEINKKVLIYLAIHLSEAVKRIKYGQEIINPNLVYIKENFAHEYDLARHLVRTIEQKENVIIPDGEIGFIAMYIKELLQITDKKNKVAIITVCHGKVASEMIAVVNQLMGVDFPIAIDMPFNTNPIEIFEKVINIAQTIKSDSGILFFVDMGSLVNVGDIVTKRTGIKTRTIDRVDMVSVMEAVRKIYIADQNAEETLDDIYYDIVSTRYSYPMLSVNESNKPSLLLCLCLTGHGVAVKIKELLIEYYPKLKILLLGIMDEDFTLQINKIKQQYNIIAAVGTINPHINGVNFIPFESGFSSDKKQFLDCLVRQYQSNTLKSFLKAELIFLDQEYADKKCLLETIGSLLFNRGYIKNEFITSLFAREEMGSTIFKNGVGIPHGLPAFVKETAIVFIRLKKPIVWDSFDHFVTMICLPAVKKDDVATINDLFFSLKNKDAVQQLNQAKDVGEFIGKLCPKQ</sequence>
<dbReference type="EMBL" id="FNZK01000008">
    <property type="protein sequence ID" value="SEJ47856.1"/>
    <property type="molecule type" value="Genomic_DNA"/>
</dbReference>
<keyword evidence="8" id="KW-0238">DNA-binding</keyword>
<dbReference type="Pfam" id="PF00874">
    <property type="entry name" value="PRD"/>
    <property type="match status" value="1"/>
</dbReference>
<gene>
    <name evidence="8" type="ORF">SAMN05660742_108134</name>
</gene>
<dbReference type="GO" id="GO:0001216">
    <property type="term" value="F:DNA-binding transcription activator activity"/>
    <property type="evidence" value="ECO:0007669"/>
    <property type="project" value="InterPro"/>
</dbReference>
<dbReference type="Pfam" id="PF04552">
    <property type="entry name" value="Sigma54_DBD"/>
    <property type="match status" value="1"/>
</dbReference>
<keyword evidence="3" id="KW-0067">ATP-binding</keyword>
<dbReference type="Gene3D" id="3.40.50.510">
    <property type="entry name" value="Phosphotransferase system, mannose-type IIA component"/>
    <property type="match status" value="1"/>
</dbReference>
<dbReference type="Pfam" id="PF03610">
    <property type="entry name" value="EIIA-man"/>
    <property type="match status" value="1"/>
</dbReference>
<dbReference type="Pfam" id="PF00359">
    <property type="entry name" value="PTS_EIIA_2"/>
    <property type="match status" value="1"/>
</dbReference>
<dbReference type="Gene3D" id="3.40.930.10">
    <property type="entry name" value="Mannitol-specific EII, Chain A"/>
    <property type="match status" value="1"/>
</dbReference>
<dbReference type="Gene3D" id="3.40.50.300">
    <property type="entry name" value="P-loop containing nucleotide triphosphate hydrolases"/>
    <property type="match status" value="1"/>
</dbReference>
<evidence type="ECO:0000313" key="9">
    <source>
        <dbReference type="Proteomes" id="UP000199662"/>
    </source>
</evidence>
<feature type="domain" description="PTS EIIA type-2" evidence="5">
    <location>
        <begin position="824"/>
        <end position="962"/>
    </location>
</feature>
<dbReference type="InterPro" id="IPR011608">
    <property type="entry name" value="PRD"/>
</dbReference>
<dbReference type="SUPFAM" id="SSF55804">
    <property type="entry name" value="Phoshotransferase/anion transport protein"/>
    <property type="match status" value="1"/>
</dbReference>
<dbReference type="InterPro" id="IPR007634">
    <property type="entry name" value="RNA_pol_sigma_54_DNA-bd"/>
</dbReference>
<dbReference type="CDD" id="cd00211">
    <property type="entry name" value="PTS_IIA_fru"/>
    <property type="match status" value="1"/>
</dbReference>
<protein>
    <submittedName>
        <fullName evidence="8">Transcriptional regulator containing an AAA-type ATPase domain and a DNA-binding domain</fullName>
    </submittedName>
</protein>
<dbReference type="GO" id="GO:0009401">
    <property type="term" value="P:phosphoenolpyruvate-dependent sugar phosphotransferase system"/>
    <property type="evidence" value="ECO:0007669"/>
    <property type="project" value="InterPro"/>
</dbReference>
<dbReference type="InterPro" id="IPR002178">
    <property type="entry name" value="PTS_EIIA_type-2_dom"/>
</dbReference>
<dbReference type="PROSITE" id="PS51094">
    <property type="entry name" value="PTS_EIIA_TYPE_2"/>
    <property type="match status" value="1"/>
</dbReference>
<dbReference type="GO" id="GO:0016740">
    <property type="term" value="F:transferase activity"/>
    <property type="evidence" value="ECO:0007669"/>
    <property type="project" value="UniProtKB-KW"/>
</dbReference>
<feature type="domain" description="PRD" evidence="7">
    <location>
        <begin position="481"/>
        <end position="587"/>
    </location>
</feature>
<dbReference type="CDD" id="cd00009">
    <property type="entry name" value="AAA"/>
    <property type="match status" value="1"/>
</dbReference>
<name>A0A1H6Z580_9FIRM</name>
<evidence type="ECO:0000259" key="7">
    <source>
        <dbReference type="PROSITE" id="PS51372"/>
    </source>
</evidence>
<evidence type="ECO:0000256" key="3">
    <source>
        <dbReference type="ARBA" id="ARBA00022840"/>
    </source>
</evidence>
<evidence type="ECO:0000259" key="4">
    <source>
        <dbReference type="PROSITE" id="PS50045"/>
    </source>
</evidence>
<dbReference type="PANTHER" id="PTHR32071">
    <property type="entry name" value="TRANSCRIPTIONAL REGULATORY PROTEIN"/>
    <property type="match status" value="1"/>
</dbReference>
<dbReference type="SUPFAM" id="SSF63520">
    <property type="entry name" value="PTS-regulatory domain, PRD"/>
    <property type="match status" value="1"/>
</dbReference>
<dbReference type="Gene3D" id="1.10.10.60">
    <property type="entry name" value="Homeodomain-like"/>
    <property type="match status" value="1"/>
</dbReference>
<dbReference type="InterPro" id="IPR016152">
    <property type="entry name" value="PTrfase/Anion_transptr"/>
</dbReference>
<dbReference type="Gene3D" id="1.10.1790.10">
    <property type="entry name" value="PRD domain"/>
    <property type="match status" value="1"/>
</dbReference>
<proteinExistence type="predicted"/>
<dbReference type="RefSeq" id="WP_091831279.1">
    <property type="nucleotide sequence ID" value="NZ_FNZK01000008.1"/>
</dbReference>
<dbReference type="SUPFAM" id="SSF52540">
    <property type="entry name" value="P-loop containing nucleoside triphosphate hydrolases"/>
    <property type="match status" value="1"/>
</dbReference>
<dbReference type="AlphaFoldDB" id="A0A1H6Z580"/>
<dbReference type="PROSITE" id="PS51096">
    <property type="entry name" value="PTS_EIIA_TYPE_4"/>
    <property type="match status" value="1"/>
</dbReference>
<evidence type="ECO:0000256" key="1">
    <source>
        <dbReference type="ARBA" id="ARBA00022679"/>
    </source>
</evidence>
<dbReference type="SMART" id="SM00382">
    <property type="entry name" value="AAA"/>
    <property type="match status" value="1"/>
</dbReference>
<dbReference type="GO" id="GO:0003677">
    <property type="term" value="F:DNA binding"/>
    <property type="evidence" value="ECO:0007669"/>
    <property type="project" value="UniProtKB-KW"/>
</dbReference>
<dbReference type="STRING" id="84035.SAMN05660742_108134"/>
<dbReference type="PROSITE" id="PS51372">
    <property type="entry name" value="PRD_2"/>
    <property type="match status" value="1"/>
</dbReference>
<evidence type="ECO:0000256" key="2">
    <source>
        <dbReference type="ARBA" id="ARBA00022741"/>
    </source>
</evidence>